<feature type="transmembrane region" description="Helical" evidence="1">
    <location>
        <begin position="92"/>
        <end position="110"/>
    </location>
</feature>
<accession>A0ABT9P991</accession>
<dbReference type="EMBL" id="JAUSQZ010000001">
    <property type="protein sequence ID" value="MDP9829270.1"/>
    <property type="molecule type" value="Genomic_DNA"/>
</dbReference>
<proteinExistence type="predicted"/>
<dbReference type="Proteomes" id="UP001235712">
    <property type="component" value="Unassembled WGS sequence"/>
</dbReference>
<keyword evidence="1" id="KW-0812">Transmembrane</keyword>
<keyword evidence="3" id="KW-1185">Reference proteome</keyword>
<name>A0ABT9P991_9ACTN</name>
<evidence type="ECO:0000313" key="2">
    <source>
        <dbReference type="EMBL" id="MDP9829270.1"/>
    </source>
</evidence>
<keyword evidence="1" id="KW-1133">Transmembrane helix</keyword>
<comment type="caution">
    <text evidence="2">The sequence shown here is derived from an EMBL/GenBank/DDBJ whole genome shotgun (WGS) entry which is preliminary data.</text>
</comment>
<sequence length="199" mass="20246">MSALATPITPETTLTGRLYLARAVLALLWAGLLAATLSSAQSPAGPLNAASDLPVLAVVLLILYPVLDVAASLADARTQHRAGRPGTVRGQLTNAAISTVTAVAVTIAALDGPAPVLRVYGAWAVLTGVIQLALAVGRSRRGLRGQWPMILSGGLSSVIGLTFLAQAGREDIALTGLAGYAVGGAVLYLVSAFRLSRDA</sequence>
<organism evidence="2 3">
    <name type="scientific">Kineosporia succinea</name>
    <dbReference type="NCBI Taxonomy" id="84632"/>
    <lineage>
        <taxon>Bacteria</taxon>
        <taxon>Bacillati</taxon>
        <taxon>Actinomycetota</taxon>
        <taxon>Actinomycetes</taxon>
        <taxon>Kineosporiales</taxon>
        <taxon>Kineosporiaceae</taxon>
        <taxon>Kineosporia</taxon>
    </lineage>
</organism>
<feature type="transmembrane region" description="Helical" evidence="1">
    <location>
        <begin position="172"/>
        <end position="193"/>
    </location>
</feature>
<gene>
    <name evidence="2" type="ORF">J2S57_005019</name>
</gene>
<evidence type="ECO:0000313" key="3">
    <source>
        <dbReference type="Proteomes" id="UP001235712"/>
    </source>
</evidence>
<feature type="transmembrane region" description="Helical" evidence="1">
    <location>
        <begin position="20"/>
        <end position="41"/>
    </location>
</feature>
<feature type="transmembrane region" description="Helical" evidence="1">
    <location>
        <begin position="116"/>
        <end position="135"/>
    </location>
</feature>
<reference evidence="2 3" key="1">
    <citation type="submission" date="2023-07" db="EMBL/GenBank/DDBJ databases">
        <title>Sequencing the genomes of 1000 actinobacteria strains.</title>
        <authorList>
            <person name="Klenk H.-P."/>
        </authorList>
    </citation>
    <scope>NUCLEOTIDE SEQUENCE [LARGE SCALE GENOMIC DNA]</scope>
    <source>
        <strain evidence="2 3">DSM 44388</strain>
    </source>
</reference>
<evidence type="ECO:0000256" key="1">
    <source>
        <dbReference type="SAM" id="Phobius"/>
    </source>
</evidence>
<dbReference type="RefSeq" id="WP_307247299.1">
    <property type="nucleotide sequence ID" value="NZ_JAUSQZ010000001.1"/>
</dbReference>
<keyword evidence="1" id="KW-0472">Membrane</keyword>
<feature type="transmembrane region" description="Helical" evidence="1">
    <location>
        <begin position="147"/>
        <end position="166"/>
    </location>
</feature>
<feature type="transmembrane region" description="Helical" evidence="1">
    <location>
        <begin position="53"/>
        <end position="71"/>
    </location>
</feature>
<protein>
    <submittedName>
        <fullName evidence="2">Uncharacterized membrane protein HdeD (DUF308 family)</fullName>
    </submittedName>
</protein>